<dbReference type="PROSITE" id="PS51186">
    <property type="entry name" value="GNAT"/>
    <property type="match status" value="1"/>
</dbReference>
<comment type="caution">
    <text evidence="1">The sequence shown here is derived from an EMBL/GenBank/DDBJ whole genome shotgun (WGS) entry which is preliminary data.</text>
</comment>
<evidence type="ECO:0000313" key="1">
    <source>
        <dbReference type="EMBL" id="NLW34146.1"/>
    </source>
</evidence>
<dbReference type="InterPro" id="IPR016181">
    <property type="entry name" value="Acyl_CoA_acyltransferase"/>
</dbReference>
<proteinExistence type="predicted"/>
<sequence length="147" mass="16749">MYLVEPVKLRILTMKDLDAVTEIDFGLLGKKRRAYWETRIERSETSGVPSLAAEAGGKVVGFILGNTSGWEYGIPENVAWIDTLGVIKEFQKKGVARLLFKEMFSMFKKVGVDTIYIFVNRKDGDLLQFFDKMGFKRGDMINLELKI</sequence>
<dbReference type="InterPro" id="IPR000182">
    <property type="entry name" value="GNAT_dom"/>
</dbReference>
<dbReference type="CDD" id="cd04301">
    <property type="entry name" value="NAT_SF"/>
    <property type="match status" value="1"/>
</dbReference>
<reference evidence="1" key="1">
    <citation type="journal article" date="2020" name="Biotechnol. Biofuels">
        <title>New insights from the biogas microbiome by comprehensive genome-resolved metagenomics of nearly 1600 species originating from multiple anaerobic digesters.</title>
        <authorList>
            <person name="Campanaro S."/>
            <person name="Treu L."/>
            <person name="Rodriguez-R L.M."/>
            <person name="Kovalovszki A."/>
            <person name="Ziels R.M."/>
            <person name="Maus I."/>
            <person name="Zhu X."/>
            <person name="Kougias P.G."/>
            <person name="Basile A."/>
            <person name="Luo G."/>
            <person name="Schluter A."/>
            <person name="Konstantinidis K.T."/>
            <person name="Angelidaki I."/>
        </authorList>
    </citation>
    <scope>NUCLEOTIDE SEQUENCE</scope>
    <source>
        <strain evidence="1">AS06rmzACSIP_7</strain>
    </source>
</reference>
<accession>A0A351U811</accession>
<dbReference type="SUPFAM" id="SSF55729">
    <property type="entry name" value="Acyl-CoA N-acyltransferases (Nat)"/>
    <property type="match status" value="1"/>
</dbReference>
<gene>
    <name evidence="1" type="ORF">GXY80_01505</name>
</gene>
<organism evidence="1 2">
    <name type="scientific">Syntrophorhabdus aromaticivorans</name>
    <dbReference type="NCBI Taxonomy" id="328301"/>
    <lineage>
        <taxon>Bacteria</taxon>
        <taxon>Pseudomonadati</taxon>
        <taxon>Thermodesulfobacteriota</taxon>
        <taxon>Syntrophorhabdia</taxon>
        <taxon>Syntrophorhabdales</taxon>
        <taxon>Syntrophorhabdaceae</taxon>
        <taxon>Syntrophorhabdus</taxon>
    </lineage>
</organism>
<name>A0A351U811_9BACT</name>
<reference evidence="1" key="2">
    <citation type="submission" date="2020-01" db="EMBL/GenBank/DDBJ databases">
        <authorList>
            <person name="Campanaro S."/>
        </authorList>
    </citation>
    <scope>NUCLEOTIDE SEQUENCE</scope>
    <source>
        <strain evidence="1">AS06rmzACSIP_7</strain>
    </source>
</reference>
<dbReference type="Gene3D" id="3.40.630.30">
    <property type="match status" value="1"/>
</dbReference>
<dbReference type="AlphaFoldDB" id="A0A351U811"/>
<dbReference type="GO" id="GO:0016747">
    <property type="term" value="F:acyltransferase activity, transferring groups other than amino-acyl groups"/>
    <property type="evidence" value="ECO:0007669"/>
    <property type="project" value="InterPro"/>
</dbReference>
<dbReference type="Proteomes" id="UP000777265">
    <property type="component" value="Unassembled WGS sequence"/>
</dbReference>
<dbReference type="Pfam" id="PF00583">
    <property type="entry name" value="Acetyltransf_1"/>
    <property type="match status" value="1"/>
</dbReference>
<protein>
    <submittedName>
        <fullName evidence="1">GNAT family N-acetyltransferase</fullName>
    </submittedName>
</protein>
<dbReference type="EMBL" id="JAAYEE010000028">
    <property type="protein sequence ID" value="NLW34146.1"/>
    <property type="molecule type" value="Genomic_DNA"/>
</dbReference>
<evidence type="ECO:0000313" key="2">
    <source>
        <dbReference type="Proteomes" id="UP000777265"/>
    </source>
</evidence>
<dbReference type="STRING" id="909663.GCA_000512235_02672"/>